<dbReference type="CDD" id="cd00110">
    <property type="entry name" value="LamG"/>
    <property type="match status" value="6"/>
</dbReference>
<evidence type="ECO:0000256" key="4">
    <source>
        <dbReference type="ARBA" id="ARBA00022737"/>
    </source>
</evidence>
<evidence type="ECO:0000256" key="2">
    <source>
        <dbReference type="ARBA" id="ARBA00022536"/>
    </source>
</evidence>
<feature type="compositionally biased region" description="Low complexity" evidence="9">
    <location>
        <begin position="1406"/>
        <end position="1427"/>
    </location>
</feature>
<evidence type="ECO:0000256" key="10">
    <source>
        <dbReference type="SAM" id="Phobius"/>
    </source>
</evidence>
<dbReference type="PANTHER" id="PTHR15036">
    <property type="entry name" value="PIKACHURIN-LIKE PROTEIN"/>
    <property type="match status" value="1"/>
</dbReference>
<keyword evidence="2 8" id="KW-0245">EGF-like domain</keyword>
<dbReference type="PROSITE" id="PS50026">
    <property type="entry name" value="EGF_3"/>
    <property type="match status" value="3"/>
</dbReference>
<accession>A0AAV1KJN5</accession>
<organism evidence="14 15">
    <name type="scientific">Parnassius mnemosyne</name>
    <name type="common">clouded apollo</name>
    <dbReference type="NCBI Taxonomy" id="213953"/>
    <lineage>
        <taxon>Eukaryota</taxon>
        <taxon>Metazoa</taxon>
        <taxon>Ecdysozoa</taxon>
        <taxon>Arthropoda</taxon>
        <taxon>Hexapoda</taxon>
        <taxon>Insecta</taxon>
        <taxon>Pterygota</taxon>
        <taxon>Neoptera</taxon>
        <taxon>Endopterygota</taxon>
        <taxon>Lepidoptera</taxon>
        <taxon>Glossata</taxon>
        <taxon>Ditrysia</taxon>
        <taxon>Papilionoidea</taxon>
        <taxon>Papilionidae</taxon>
        <taxon>Parnassiinae</taxon>
        <taxon>Parnassini</taxon>
        <taxon>Parnassius</taxon>
        <taxon>Driopa</taxon>
    </lineage>
</organism>
<keyword evidence="6 10" id="KW-0472">Membrane</keyword>
<feature type="transmembrane region" description="Helical" evidence="10">
    <location>
        <begin position="1548"/>
        <end position="1575"/>
    </location>
</feature>
<feature type="signal peptide" evidence="11">
    <location>
        <begin position="1"/>
        <end position="26"/>
    </location>
</feature>
<proteinExistence type="predicted"/>
<feature type="compositionally biased region" description="Low complexity" evidence="9">
    <location>
        <begin position="1377"/>
        <end position="1391"/>
    </location>
</feature>
<comment type="caution">
    <text evidence="14">The sequence shown here is derived from an EMBL/GenBank/DDBJ whole genome shotgun (WGS) entry which is preliminary data.</text>
</comment>
<keyword evidence="5 10" id="KW-1133">Transmembrane helix</keyword>
<keyword evidence="15" id="KW-1185">Reference proteome</keyword>
<dbReference type="InterPro" id="IPR050372">
    <property type="entry name" value="Neurexin-related_CASP"/>
</dbReference>
<feature type="domain" description="EGF-like" evidence="13">
    <location>
        <begin position="212"/>
        <end position="250"/>
    </location>
</feature>
<name>A0AAV1KJN5_9NEOP</name>
<gene>
    <name evidence="14" type="ORF">PARMNEM_LOCUS4660</name>
</gene>
<reference evidence="14 15" key="1">
    <citation type="submission" date="2023-11" db="EMBL/GenBank/DDBJ databases">
        <authorList>
            <person name="Hedman E."/>
            <person name="Englund M."/>
            <person name="Stromberg M."/>
            <person name="Nyberg Akerstrom W."/>
            <person name="Nylinder S."/>
            <person name="Jareborg N."/>
            <person name="Kallberg Y."/>
            <person name="Kronander E."/>
        </authorList>
    </citation>
    <scope>NUCLEOTIDE SEQUENCE [LARGE SCALE GENOMIC DNA]</scope>
</reference>
<feature type="domain" description="Laminin G" evidence="12">
    <location>
        <begin position="457"/>
        <end position="639"/>
    </location>
</feature>
<evidence type="ECO:0000259" key="13">
    <source>
        <dbReference type="PROSITE" id="PS50026"/>
    </source>
</evidence>
<comment type="caution">
    <text evidence="8">Lacks conserved residue(s) required for the propagation of feature annotation.</text>
</comment>
<dbReference type="InterPro" id="IPR013320">
    <property type="entry name" value="ConA-like_dom_sf"/>
</dbReference>
<dbReference type="InterPro" id="IPR001791">
    <property type="entry name" value="Laminin_G"/>
</dbReference>
<evidence type="ECO:0000256" key="9">
    <source>
        <dbReference type="SAM" id="MobiDB-lite"/>
    </source>
</evidence>
<evidence type="ECO:0000256" key="6">
    <source>
        <dbReference type="ARBA" id="ARBA00023136"/>
    </source>
</evidence>
<feature type="chain" id="PRO_5043953983" description="Neurexin 1" evidence="11">
    <location>
        <begin position="27"/>
        <end position="1654"/>
    </location>
</feature>
<dbReference type="SMART" id="SM00181">
    <property type="entry name" value="EGF"/>
    <property type="match status" value="3"/>
</dbReference>
<evidence type="ECO:0000256" key="5">
    <source>
        <dbReference type="ARBA" id="ARBA00022989"/>
    </source>
</evidence>
<feature type="domain" description="Laminin G" evidence="12">
    <location>
        <begin position="1099"/>
        <end position="1307"/>
    </location>
</feature>
<evidence type="ECO:0000313" key="15">
    <source>
        <dbReference type="Proteomes" id="UP001314205"/>
    </source>
</evidence>
<feature type="domain" description="Laminin G" evidence="12">
    <location>
        <begin position="682"/>
        <end position="861"/>
    </location>
</feature>
<evidence type="ECO:0000259" key="12">
    <source>
        <dbReference type="PROSITE" id="PS50025"/>
    </source>
</evidence>
<dbReference type="FunFam" id="2.10.25.10:FF:000015">
    <property type="entry name" value="neurexin-1 isoform X1"/>
    <property type="match status" value="1"/>
</dbReference>
<dbReference type="CDD" id="cd00054">
    <property type="entry name" value="EGF_CA"/>
    <property type="match status" value="2"/>
</dbReference>
<keyword evidence="7" id="KW-1015">Disulfide bond</keyword>
<dbReference type="FunFam" id="2.60.120.200:FF:000153">
    <property type="entry name" value="neurexin-1 isoform X3"/>
    <property type="match status" value="1"/>
</dbReference>
<dbReference type="Pfam" id="PF02210">
    <property type="entry name" value="Laminin_G_2"/>
    <property type="match status" value="6"/>
</dbReference>
<dbReference type="SUPFAM" id="SSF49899">
    <property type="entry name" value="Concanavalin A-like lectins/glucanases"/>
    <property type="match status" value="6"/>
</dbReference>
<dbReference type="CDD" id="cd00053">
    <property type="entry name" value="EGF"/>
    <property type="match status" value="1"/>
</dbReference>
<dbReference type="PANTHER" id="PTHR15036:SF89">
    <property type="entry name" value="NEUREXIN 1, ISOFORM F"/>
    <property type="match status" value="1"/>
</dbReference>
<feature type="region of interest" description="Disordered" evidence="9">
    <location>
        <begin position="1319"/>
        <end position="1465"/>
    </location>
</feature>
<feature type="domain" description="EGF-like" evidence="13">
    <location>
        <begin position="1056"/>
        <end position="1093"/>
    </location>
</feature>
<dbReference type="Proteomes" id="UP001314205">
    <property type="component" value="Unassembled WGS sequence"/>
</dbReference>
<evidence type="ECO:0000256" key="3">
    <source>
        <dbReference type="ARBA" id="ARBA00022692"/>
    </source>
</evidence>
<dbReference type="PROSITE" id="PS50025">
    <property type="entry name" value="LAM_G_DOMAIN"/>
    <property type="match status" value="6"/>
</dbReference>
<dbReference type="SMART" id="SM00282">
    <property type="entry name" value="LamG"/>
    <property type="match status" value="6"/>
</dbReference>
<evidence type="ECO:0000256" key="7">
    <source>
        <dbReference type="ARBA" id="ARBA00023157"/>
    </source>
</evidence>
<feature type="region of interest" description="Disordered" evidence="9">
    <location>
        <begin position="186"/>
        <end position="217"/>
    </location>
</feature>
<evidence type="ECO:0000256" key="1">
    <source>
        <dbReference type="ARBA" id="ARBA00004479"/>
    </source>
</evidence>
<feature type="domain" description="Laminin G" evidence="12">
    <location>
        <begin position="25"/>
        <end position="216"/>
    </location>
</feature>
<dbReference type="Gene3D" id="2.60.120.200">
    <property type="match status" value="6"/>
</dbReference>
<dbReference type="InterPro" id="IPR000742">
    <property type="entry name" value="EGF"/>
</dbReference>
<keyword evidence="3 10" id="KW-0812">Transmembrane</keyword>
<feature type="domain" description="Laminin G" evidence="12">
    <location>
        <begin position="879"/>
        <end position="1054"/>
    </location>
</feature>
<feature type="domain" description="Laminin G" evidence="12">
    <location>
        <begin position="255"/>
        <end position="450"/>
    </location>
</feature>
<evidence type="ECO:0008006" key="16">
    <source>
        <dbReference type="Google" id="ProtNLM"/>
    </source>
</evidence>
<keyword evidence="11" id="KW-0732">Signal</keyword>
<dbReference type="GO" id="GO:0016020">
    <property type="term" value="C:membrane"/>
    <property type="evidence" value="ECO:0007669"/>
    <property type="project" value="UniProtKB-SubCell"/>
</dbReference>
<feature type="compositionally biased region" description="Basic and acidic residues" evidence="9">
    <location>
        <begin position="193"/>
        <end position="205"/>
    </location>
</feature>
<feature type="compositionally biased region" description="Basic and acidic residues" evidence="9">
    <location>
        <begin position="1446"/>
        <end position="1458"/>
    </location>
</feature>
<dbReference type="EMBL" id="CAVLGL010000057">
    <property type="protein sequence ID" value="CAK1583243.1"/>
    <property type="molecule type" value="Genomic_DNA"/>
</dbReference>
<comment type="subcellular location">
    <subcellularLocation>
        <location evidence="1">Membrane</location>
        <topology evidence="1">Single-pass type I membrane protein</topology>
    </subcellularLocation>
</comment>
<dbReference type="FunFam" id="2.10.25.10:FF:000029">
    <property type="entry name" value="neurexin-1 isoform X1"/>
    <property type="match status" value="1"/>
</dbReference>
<evidence type="ECO:0000256" key="8">
    <source>
        <dbReference type="PROSITE-ProRule" id="PRU00076"/>
    </source>
</evidence>
<keyword evidence="4" id="KW-0677">Repeat</keyword>
<feature type="domain" description="EGF-like" evidence="13">
    <location>
        <begin position="642"/>
        <end position="679"/>
    </location>
</feature>
<dbReference type="Gene3D" id="2.10.25.10">
    <property type="entry name" value="Laminin"/>
    <property type="match status" value="3"/>
</dbReference>
<sequence length="1654" mass="180423">MTSGDVTTMRCVLFCLLSLSLHRNLAFVLDKQNPYSQFRKWNAGLNGTLELEFKTDQPNGLLLYTDDGGTYDFFELKLVNGALRLRYNLGGGAQIITVGSNLNDGHWHQVQVARRDEHTSLTVDGITQSKTSRGKEFIFGKFNTNSDVFVGGIPPSYNTKLTTLALPSVIFEPKFRGSVRNLVYSDLPGQPPRRQELRHSRDLKSARMSNASGDACERRDPCQHGGVCISTDNGPVCECRDGDYEGAFCERDKAPSEATFRGAEFLSYDLTQTGGEPIVSTQDAISLYFKTRQPNGLLFYTGHEADYLNLAVRDGGLSLTMGLGNGKQEMHIKPAKTRFDDHQWHKLTVRRKIQEITPLTSFCRVSAVVDDVYTDHSHVAGSFTMLASSRAHVGGSLNARALPGARVHTNFIGCLKKVEFSADTLRLNLIDLARTGSKLITVTGRLEYACTATDSADPVTFSTRDAHLILPKWEAVKTGTISFKFRTNEPNGLILFNMGAKPPRADLFAVEMLNGYIYVHVDLGSGGVRVRASRRRVDDSHWHEFLLRRTGRDGRVTVDGANAEFKTPGESNQLELDGPLFVGGLGAEYSASRTPPALWTAALRQGFVGCIRDLVLNGKPQDLTAYARQQDSASVRPACHVLMKQCVSSPCQHGGVCSEGWNRPLCDCSSTSYGGPTCGRESATIFLNGSQHLTATLGPEHVTQTEELMLRFRTSKAGLLLRTSTVNSGDRIELAVAAGRVRASVKLGEREKNLLAGSNVADDNWHTVRFSRRASNLKLQVDGGQAVRAETILGKASTLEIMTLHLGGMFHPEEEIQMTSTLPNFVGYLQKFVFNGIKYIDLAKTLGIGSTDENNNIYDTSHIVFNGKFVKPDSLNVYKSVTFKSKHTYVGLPLLKAYANTYLDFYFRTTEMDGLLFYNGGKKQDFIAVELVSGHIHCVFNLGDGVVTMKDKLKNFLNDNRWHTVSIRRPTPQVHALQVDDDLEMHTTSSNLMLELDSVLYVGGVPKDMYTALPVGVLSRQGFEGCMSSLDLPGESPSLIEDAVVPSSSLVSGCEGPTKCTHNACANKGVCVQQWNTYVCDCDLTSFTGPTCYDESIAYEFGPGRGIVTYTFPPSNVVDTETDRVAVGFVTSKADAVLLRIDSSNTQDYIQMEIIRGNLFMVYNVGGGDHPLGDEAARVDDGAYHVARFTRNGSRAALQLDNYAVNIRHPQGGQKSTVFNSMSTVTVGGGSRGSRTFSGVLAGLVVNGVRVLDLAAAGDPSVTIRGDARRAHTPLDRDINRMQQTPPSGYGGGALDELVYSGAGSGCRDDDEDACVLPDAGSGDDLITPVYVPATRRPPAKLHKGDQSSKLMKPCDDEDCIEGSGSSGEDVTEPEQTTTTAGASSTHTMTSPTAIISTEHIDKSIAGSTDSATDTTSGTTRTTNAHTTPHDHGNMHAGTIDSATVPDKKTTPTEEHTHTGHFTPTIIVKNMPEATDTTEEDTNNIREYEERHENEIEIRTPVYEVGSERDRVPGRIHPDYNGYEHEITTKWYHPKTTDSRVVPPESEFFATIVGIVASVLIAIILIVIIVLKYFVFKIDPSYKVTEDKNYQQGASAALLGNQAHSSYQSGVNGSNGAGSAARNLQPLPLNRSAAPLTPLPAQPIKRDGIKEWYV</sequence>
<evidence type="ECO:0000313" key="14">
    <source>
        <dbReference type="EMBL" id="CAK1583243.1"/>
    </source>
</evidence>
<evidence type="ECO:0000256" key="11">
    <source>
        <dbReference type="SAM" id="SignalP"/>
    </source>
</evidence>
<protein>
    <recommendedName>
        <fullName evidence="16">Neurexin 1</fullName>
    </recommendedName>
</protein>